<proteinExistence type="predicted"/>
<sequence length="227" mass="24971">MRSGYNEGPLNKLPPIVWILAAPILIGELMFGLGQAGLFQNGVVWRAEALQRFAYDPNLMRAMMEAGVHPWRQMARVVTYPFVHGSFTHAAFVLVFILALGKMVGEVFRGWAVAAVFFASSILAALIYTALPFTQGALYGGYPAAYGLIGAFSFIQWTYLGATRGNRMQAFQLIGFLMGIQLLFSLIFGGTDQWIADLSGFIVGFVVSFFVSPGGWGRVLAKLRNRR</sequence>
<accession>A0ABV1SDL0</accession>
<dbReference type="Pfam" id="PF01694">
    <property type="entry name" value="Rhomboid"/>
    <property type="match status" value="1"/>
</dbReference>
<evidence type="ECO:0000313" key="8">
    <source>
        <dbReference type="Proteomes" id="UP001438953"/>
    </source>
</evidence>
<dbReference type="PANTHER" id="PTHR43066:SF11">
    <property type="entry name" value="PEPTIDASE S54 RHOMBOID DOMAIN-CONTAINING PROTEIN"/>
    <property type="match status" value="1"/>
</dbReference>
<protein>
    <submittedName>
        <fullName evidence="7">Rhomboid family intramembrane serine protease</fullName>
        <ecNumber evidence="7">3.4.21.105</ecNumber>
    </submittedName>
</protein>
<name>A0ABV1SDL0_9RHOB</name>
<gene>
    <name evidence="7" type="ORF">VSX56_04205</name>
</gene>
<evidence type="ECO:0000313" key="7">
    <source>
        <dbReference type="EMBL" id="MER5170970.1"/>
    </source>
</evidence>
<dbReference type="SUPFAM" id="SSF144091">
    <property type="entry name" value="Rhomboid-like"/>
    <property type="match status" value="1"/>
</dbReference>
<feature type="domain" description="Peptidase S54 rhomboid" evidence="6">
    <location>
        <begin position="72"/>
        <end position="212"/>
    </location>
</feature>
<feature type="transmembrane region" description="Helical" evidence="5">
    <location>
        <begin position="16"/>
        <end position="38"/>
    </location>
</feature>
<dbReference type="GO" id="GO:0006508">
    <property type="term" value="P:proteolysis"/>
    <property type="evidence" value="ECO:0007669"/>
    <property type="project" value="UniProtKB-KW"/>
</dbReference>
<dbReference type="RefSeq" id="WP_350935056.1">
    <property type="nucleotide sequence ID" value="NZ_JAYWLC010000002.1"/>
</dbReference>
<comment type="subcellular location">
    <subcellularLocation>
        <location evidence="1">Membrane</location>
        <topology evidence="1">Multi-pass membrane protein</topology>
    </subcellularLocation>
</comment>
<dbReference type="EC" id="3.4.21.105" evidence="7"/>
<comment type="caution">
    <text evidence="7">The sequence shown here is derived from an EMBL/GenBank/DDBJ whole genome shotgun (WGS) entry which is preliminary data.</text>
</comment>
<organism evidence="7 8">
    <name type="scientific">Thioclava kandeliae</name>
    <dbReference type="NCBI Taxonomy" id="3070818"/>
    <lineage>
        <taxon>Bacteria</taxon>
        <taxon>Pseudomonadati</taxon>
        <taxon>Pseudomonadota</taxon>
        <taxon>Alphaproteobacteria</taxon>
        <taxon>Rhodobacterales</taxon>
        <taxon>Paracoccaceae</taxon>
        <taxon>Thioclava</taxon>
    </lineage>
</organism>
<keyword evidence="7" id="KW-0378">Hydrolase</keyword>
<evidence type="ECO:0000259" key="6">
    <source>
        <dbReference type="Pfam" id="PF01694"/>
    </source>
</evidence>
<keyword evidence="4 5" id="KW-0472">Membrane</keyword>
<dbReference type="GO" id="GO:0008233">
    <property type="term" value="F:peptidase activity"/>
    <property type="evidence" value="ECO:0007669"/>
    <property type="project" value="UniProtKB-KW"/>
</dbReference>
<evidence type="ECO:0000256" key="5">
    <source>
        <dbReference type="SAM" id="Phobius"/>
    </source>
</evidence>
<keyword evidence="3 5" id="KW-1133">Transmembrane helix</keyword>
<evidence type="ECO:0000256" key="3">
    <source>
        <dbReference type="ARBA" id="ARBA00022989"/>
    </source>
</evidence>
<dbReference type="Proteomes" id="UP001438953">
    <property type="component" value="Unassembled WGS sequence"/>
</dbReference>
<evidence type="ECO:0000256" key="1">
    <source>
        <dbReference type="ARBA" id="ARBA00004141"/>
    </source>
</evidence>
<reference evidence="7 8" key="1">
    <citation type="submission" date="2024-06" db="EMBL/GenBank/DDBJ databases">
        <title>Thioclava kandeliae sp. nov. from a rhizosphere soil sample of Kandelia candel in a mangrove.</title>
        <authorList>
            <person name="Mu T."/>
        </authorList>
    </citation>
    <scope>NUCLEOTIDE SEQUENCE [LARGE SCALE GENOMIC DNA]</scope>
    <source>
        <strain evidence="7 8">CPCC 100088</strain>
    </source>
</reference>
<feature type="transmembrane region" description="Helical" evidence="5">
    <location>
        <begin position="137"/>
        <end position="159"/>
    </location>
</feature>
<feature type="transmembrane region" description="Helical" evidence="5">
    <location>
        <begin position="171"/>
        <end position="189"/>
    </location>
</feature>
<dbReference type="InterPro" id="IPR035952">
    <property type="entry name" value="Rhomboid-like_sf"/>
</dbReference>
<evidence type="ECO:0000256" key="4">
    <source>
        <dbReference type="ARBA" id="ARBA00023136"/>
    </source>
</evidence>
<dbReference type="PANTHER" id="PTHR43066">
    <property type="entry name" value="RHOMBOID-RELATED PROTEIN"/>
    <property type="match status" value="1"/>
</dbReference>
<feature type="transmembrane region" description="Helical" evidence="5">
    <location>
        <begin position="78"/>
        <end position="99"/>
    </location>
</feature>
<dbReference type="EMBL" id="JAYWLC010000002">
    <property type="protein sequence ID" value="MER5170970.1"/>
    <property type="molecule type" value="Genomic_DNA"/>
</dbReference>
<evidence type="ECO:0000256" key="2">
    <source>
        <dbReference type="ARBA" id="ARBA00022692"/>
    </source>
</evidence>
<feature type="transmembrane region" description="Helical" evidence="5">
    <location>
        <begin position="111"/>
        <end position="131"/>
    </location>
</feature>
<keyword evidence="7" id="KW-0645">Protease</keyword>
<feature type="transmembrane region" description="Helical" evidence="5">
    <location>
        <begin position="201"/>
        <end position="221"/>
    </location>
</feature>
<keyword evidence="2 5" id="KW-0812">Transmembrane</keyword>
<dbReference type="Gene3D" id="1.20.1540.10">
    <property type="entry name" value="Rhomboid-like"/>
    <property type="match status" value="1"/>
</dbReference>
<dbReference type="InterPro" id="IPR022764">
    <property type="entry name" value="Peptidase_S54_rhomboid_dom"/>
</dbReference>
<keyword evidence="8" id="KW-1185">Reference proteome</keyword>